<dbReference type="EMBL" id="RKKU01000028">
    <property type="protein sequence ID" value="ROZ81670.1"/>
    <property type="molecule type" value="Genomic_DNA"/>
</dbReference>
<organism evidence="1 2">
    <name type="scientific">Pseudomonas neustonica</name>
    <dbReference type="NCBI Taxonomy" id="2487346"/>
    <lineage>
        <taxon>Bacteria</taxon>
        <taxon>Pseudomonadati</taxon>
        <taxon>Pseudomonadota</taxon>
        <taxon>Gammaproteobacteria</taxon>
        <taxon>Pseudomonadales</taxon>
        <taxon>Pseudomonadaceae</taxon>
        <taxon>Pseudomonas</taxon>
    </lineage>
</organism>
<keyword evidence="2" id="KW-1185">Reference proteome</keyword>
<proteinExistence type="predicted"/>
<sequence length="130" mass="14465">MACSSICLVPTKKGSDNAEVYTVSHHANAVWLEALETKLAQCEVVASERYSQGNILADFVPSPINSSPSCLLRKAKNNVVSQHGSLVLVEYYWYHFEAGLQYNLLTYECPNDVIFVTEPNAARHDYPLAE</sequence>
<accession>A0ABX9XGJ0</accession>
<gene>
    <name evidence="1" type="ORF">EF096_16935</name>
</gene>
<evidence type="ECO:0000313" key="1">
    <source>
        <dbReference type="EMBL" id="ROZ81670.1"/>
    </source>
</evidence>
<protein>
    <submittedName>
        <fullName evidence="1">Uncharacterized protein</fullName>
    </submittedName>
</protein>
<evidence type="ECO:0000313" key="2">
    <source>
        <dbReference type="Proteomes" id="UP000275199"/>
    </source>
</evidence>
<comment type="caution">
    <text evidence="1">The sequence shown here is derived from an EMBL/GenBank/DDBJ whole genome shotgun (WGS) entry which is preliminary data.</text>
</comment>
<name>A0ABX9XGJ0_9PSED</name>
<reference evidence="1 2" key="1">
    <citation type="submission" date="2018-11" db="EMBL/GenBank/DDBJ databases">
        <authorList>
            <person name="Jang G.I."/>
            <person name="Hwang C.Y."/>
        </authorList>
    </citation>
    <scope>NUCLEOTIDE SEQUENCE [LARGE SCALE GENOMIC DNA]</scope>
    <source>
        <strain evidence="1 2">SSM26</strain>
    </source>
</reference>
<dbReference type="Proteomes" id="UP000275199">
    <property type="component" value="Unassembled WGS sequence"/>
</dbReference>